<proteinExistence type="predicted"/>
<dbReference type="EC" id="2.7.13.3" evidence="2"/>
<reference evidence="16" key="1">
    <citation type="submission" date="2022-10" db="EMBL/GenBank/DDBJ databases">
        <title>Hoeflea sp. G2-23, isolated from marine algae.</title>
        <authorList>
            <person name="Kristyanto S."/>
            <person name="Kim J.M."/>
            <person name="Jeon C.O."/>
        </authorList>
    </citation>
    <scope>NUCLEOTIDE SEQUENCE</scope>
    <source>
        <strain evidence="16">G2-23</strain>
    </source>
</reference>
<sequence length="859" mass="94504">MTDRTANPRQQDQAADLTNCDREPIHILGKVQSFGALISVSSDWFVNHVSTNIGVFLDGVSAQDLIGRPLVDFIDGEAIHDIRTQLQLLGSPDAVQRLFAFRLTKSGKLFDLALHISGRSVIIEIEHHVQQDRNDYASYVRTMIDRIGKSESVEQLCHVAARQVRALTGFDRVMVYQFQPDDSGLVIAEALKPGMDSFKGLHYPASDIPKQARTLYKRNLLRIISAVDDEGWEIHPAVSPSGEPLDLSLSTTRAVSPIHLEYLRNMGVAASMSISILKRGELWGLFACHHTTPHTLPYDKRTAAELFGQMFSFVLDQMQGDIERAERQKGRALHDRLMMRLADGASIENNFDMIASSIKDVIAFDGAAGWIGGKYYSQGSTPTADEFPGLARFLNTTAAGAVFSTENLSKTYEPAADFIHQSAGMLVLPMSRAPRDYIVLFRGEVAKSVSWAGNPEKPVTLASPGGRLTPRKSFETWREIVRGYSAPWTLSEIYAAGILRETLLEVVLRISDASLKERAQAQERQELLISELNHRVRNILNLIRGLINQSKSHASSITDFTEVIGGRIHALARAHDQITRKNWNPASVHDLIALEVEAYLGEKIDRVRIEGADVLLDPGAFTTFALVTHELITNSVKYGALSDQRGVLTITTALETDGSFRLHWSETDGPPISNPPSRRGFGTTLIQKSIPFELKGTADVRFDPAGLNADFMIPAVYVSRIEPRTKEPALAAPKQSPDAKLHLDGDVLIVEDNMIIALDAEEFVKELGARAVHVVARIEDALAIAANAMLSFALLDVNLGLETSEPIAADLKNRSIPFAFATGYGDQASLTAKFPDAPVVQKPYSKADIAIALIELARR</sequence>
<evidence type="ECO:0000256" key="8">
    <source>
        <dbReference type="ARBA" id="ARBA00022741"/>
    </source>
</evidence>
<dbReference type="Pfam" id="PF07536">
    <property type="entry name" value="HWE_HK"/>
    <property type="match status" value="1"/>
</dbReference>
<dbReference type="InterPro" id="IPR001294">
    <property type="entry name" value="Phytochrome"/>
</dbReference>
<name>A0ABT3Z7Z7_9HYPH</name>
<evidence type="ECO:0000256" key="1">
    <source>
        <dbReference type="ARBA" id="ARBA00000085"/>
    </source>
</evidence>
<keyword evidence="5 13" id="KW-0597">Phosphoprotein</keyword>
<dbReference type="EMBL" id="JAOVZR010000001">
    <property type="protein sequence ID" value="MCY0147878.1"/>
    <property type="molecule type" value="Genomic_DNA"/>
</dbReference>
<keyword evidence="9" id="KW-0418">Kinase</keyword>
<gene>
    <name evidence="16" type="ORF">OEG84_09170</name>
</gene>
<dbReference type="Gene3D" id="3.40.50.2300">
    <property type="match status" value="1"/>
</dbReference>
<dbReference type="Pfam" id="PF00360">
    <property type="entry name" value="PHY"/>
    <property type="match status" value="1"/>
</dbReference>
<keyword evidence="6" id="KW-0716">Sensory transduction</keyword>
<evidence type="ECO:0000256" key="3">
    <source>
        <dbReference type="ARBA" id="ARBA00021740"/>
    </source>
</evidence>
<evidence type="ECO:0000256" key="7">
    <source>
        <dbReference type="ARBA" id="ARBA00022679"/>
    </source>
</evidence>
<evidence type="ECO:0000256" key="5">
    <source>
        <dbReference type="ARBA" id="ARBA00022553"/>
    </source>
</evidence>
<evidence type="ECO:0000256" key="2">
    <source>
        <dbReference type="ARBA" id="ARBA00012438"/>
    </source>
</evidence>
<keyword evidence="7" id="KW-0808">Transferase</keyword>
<evidence type="ECO:0000313" key="16">
    <source>
        <dbReference type="EMBL" id="MCY0147878.1"/>
    </source>
</evidence>
<dbReference type="SMART" id="SM00911">
    <property type="entry name" value="HWE_HK"/>
    <property type="match status" value="1"/>
</dbReference>
<dbReference type="SUPFAM" id="SSF55785">
    <property type="entry name" value="PYP-like sensor domain (PAS domain)"/>
    <property type="match status" value="1"/>
</dbReference>
<dbReference type="InterPro" id="IPR036890">
    <property type="entry name" value="HATPase_C_sf"/>
</dbReference>
<dbReference type="Gene3D" id="3.30.450.270">
    <property type="match status" value="1"/>
</dbReference>
<keyword evidence="11" id="KW-0157">Chromophore</keyword>
<dbReference type="InterPro" id="IPR029016">
    <property type="entry name" value="GAF-like_dom_sf"/>
</dbReference>
<organism evidence="16 17">
    <name type="scientific">Hoeflea algicola</name>
    <dbReference type="NCBI Taxonomy" id="2983763"/>
    <lineage>
        <taxon>Bacteria</taxon>
        <taxon>Pseudomonadati</taxon>
        <taxon>Pseudomonadota</taxon>
        <taxon>Alphaproteobacteria</taxon>
        <taxon>Hyphomicrobiales</taxon>
        <taxon>Rhizobiaceae</taxon>
        <taxon>Hoeflea</taxon>
    </lineage>
</organism>
<dbReference type="InterPro" id="IPR009219">
    <property type="entry name" value="Bactrphtchr_CheY"/>
</dbReference>
<evidence type="ECO:0000256" key="12">
    <source>
        <dbReference type="ARBA" id="ARBA00023170"/>
    </source>
</evidence>
<dbReference type="Proteomes" id="UP001073227">
    <property type="component" value="Unassembled WGS sequence"/>
</dbReference>
<dbReference type="InterPro" id="IPR035965">
    <property type="entry name" value="PAS-like_dom_sf"/>
</dbReference>
<dbReference type="PIRSF" id="PIRSF036397">
    <property type="entry name" value="Bactrphtchrm_rec"/>
    <property type="match status" value="1"/>
</dbReference>
<keyword evidence="17" id="KW-1185">Reference proteome</keyword>
<feature type="modified residue" description="4-aspartylphosphate" evidence="13">
    <location>
        <position position="796"/>
    </location>
</feature>
<dbReference type="RefSeq" id="WP_267653472.1">
    <property type="nucleotide sequence ID" value="NZ_JAOVZR010000001.1"/>
</dbReference>
<evidence type="ECO:0000256" key="6">
    <source>
        <dbReference type="ARBA" id="ARBA00022606"/>
    </source>
</evidence>
<dbReference type="InterPro" id="IPR013515">
    <property type="entry name" value="Phytochrome_cen-reg"/>
</dbReference>
<keyword evidence="12" id="KW-0675">Receptor</keyword>
<evidence type="ECO:0000259" key="15">
    <source>
        <dbReference type="PROSITE" id="PS50110"/>
    </source>
</evidence>
<accession>A0ABT3Z7Z7</accession>
<dbReference type="SMART" id="SM00065">
    <property type="entry name" value="GAF"/>
    <property type="match status" value="1"/>
</dbReference>
<dbReference type="PANTHER" id="PTHR41523:SF7">
    <property type="entry name" value="HISTIDINE KINASE"/>
    <property type="match status" value="1"/>
</dbReference>
<keyword evidence="10" id="KW-0067">ATP-binding</keyword>
<dbReference type="InterPro" id="IPR043150">
    <property type="entry name" value="Phytochrome_PHY_sf"/>
</dbReference>
<dbReference type="InterPro" id="IPR001789">
    <property type="entry name" value="Sig_transdc_resp-reg_receiver"/>
</dbReference>
<evidence type="ECO:0000256" key="13">
    <source>
        <dbReference type="PROSITE-ProRule" id="PRU00169"/>
    </source>
</evidence>
<dbReference type="InterPro" id="IPR000014">
    <property type="entry name" value="PAS"/>
</dbReference>
<dbReference type="Pfam" id="PF01590">
    <property type="entry name" value="GAF"/>
    <property type="match status" value="1"/>
</dbReference>
<dbReference type="PROSITE" id="PS50046">
    <property type="entry name" value="PHYTOCHROME_2"/>
    <property type="match status" value="1"/>
</dbReference>
<evidence type="ECO:0000256" key="11">
    <source>
        <dbReference type="ARBA" id="ARBA00022991"/>
    </source>
</evidence>
<dbReference type="Gene3D" id="3.30.565.10">
    <property type="entry name" value="Histidine kinase-like ATPase, C-terminal domain"/>
    <property type="match status" value="1"/>
</dbReference>
<dbReference type="SUPFAM" id="SSF55781">
    <property type="entry name" value="GAF domain-like"/>
    <property type="match status" value="2"/>
</dbReference>
<dbReference type="InterPro" id="IPR003018">
    <property type="entry name" value="GAF"/>
</dbReference>
<evidence type="ECO:0000256" key="9">
    <source>
        <dbReference type="ARBA" id="ARBA00022777"/>
    </source>
</evidence>
<feature type="domain" description="Response regulatory" evidence="15">
    <location>
        <begin position="746"/>
        <end position="857"/>
    </location>
</feature>
<dbReference type="PROSITE" id="PS50110">
    <property type="entry name" value="RESPONSE_REGULATORY"/>
    <property type="match status" value="1"/>
</dbReference>
<evidence type="ECO:0000256" key="10">
    <source>
        <dbReference type="ARBA" id="ARBA00022840"/>
    </source>
</evidence>
<dbReference type="SUPFAM" id="SSF52172">
    <property type="entry name" value="CheY-like"/>
    <property type="match status" value="1"/>
</dbReference>
<dbReference type="Pfam" id="PF08446">
    <property type="entry name" value="PAS_2"/>
    <property type="match status" value="1"/>
</dbReference>
<evidence type="ECO:0000313" key="17">
    <source>
        <dbReference type="Proteomes" id="UP001073227"/>
    </source>
</evidence>
<dbReference type="Gene3D" id="3.30.450.20">
    <property type="entry name" value="PAS domain"/>
    <property type="match status" value="1"/>
</dbReference>
<dbReference type="CDD" id="cd00130">
    <property type="entry name" value="PAS"/>
    <property type="match status" value="1"/>
</dbReference>
<protein>
    <recommendedName>
        <fullName evidence="3">Blue-light-activated histidine kinase</fullName>
        <ecNumber evidence="2">2.7.13.3</ecNumber>
    </recommendedName>
</protein>
<evidence type="ECO:0000259" key="14">
    <source>
        <dbReference type="PROSITE" id="PS50046"/>
    </source>
</evidence>
<feature type="domain" description="Phytochrome chromophore attachment site" evidence="14">
    <location>
        <begin position="152"/>
        <end position="309"/>
    </location>
</feature>
<comment type="catalytic activity">
    <reaction evidence="1">
        <text>ATP + protein L-histidine = ADP + protein N-phospho-L-histidine.</text>
        <dbReference type="EC" id="2.7.13.3"/>
    </reaction>
</comment>
<comment type="caution">
    <text evidence="16">The sequence shown here is derived from an EMBL/GenBank/DDBJ whole genome shotgun (WGS) entry which is preliminary data.</text>
</comment>
<keyword evidence="4" id="KW-0600">Photoreceptor protein</keyword>
<evidence type="ECO:0000256" key="4">
    <source>
        <dbReference type="ARBA" id="ARBA00022543"/>
    </source>
</evidence>
<dbReference type="InterPro" id="IPR016132">
    <property type="entry name" value="Phyto_chromo_attachment"/>
</dbReference>
<dbReference type="InterPro" id="IPR013654">
    <property type="entry name" value="PAS_2"/>
</dbReference>
<dbReference type="InterPro" id="IPR011006">
    <property type="entry name" value="CheY-like_superfamily"/>
</dbReference>
<keyword evidence="8" id="KW-0547">Nucleotide-binding</keyword>
<dbReference type="InterPro" id="IPR011102">
    <property type="entry name" value="Sig_transdc_His_kinase_HWE"/>
</dbReference>
<dbReference type="PANTHER" id="PTHR41523">
    <property type="entry name" value="TWO-COMPONENT SYSTEM SENSOR PROTEIN"/>
    <property type="match status" value="1"/>
</dbReference>
<dbReference type="Gene3D" id="3.30.450.40">
    <property type="match status" value="1"/>
</dbReference>
<dbReference type="PRINTS" id="PR01033">
    <property type="entry name" value="PHYTOCHROME"/>
</dbReference>